<evidence type="ECO:0000256" key="5">
    <source>
        <dbReference type="ARBA" id="ARBA00022927"/>
    </source>
</evidence>
<organism evidence="10 11">
    <name type="scientific">Smittium simulii</name>
    <dbReference type="NCBI Taxonomy" id="133385"/>
    <lineage>
        <taxon>Eukaryota</taxon>
        <taxon>Fungi</taxon>
        <taxon>Fungi incertae sedis</taxon>
        <taxon>Zoopagomycota</taxon>
        <taxon>Kickxellomycotina</taxon>
        <taxon>Harpellomycetes</taxon>
        <taxon>Harpellales</taxon>
        <taxon>Legeriomycetaceae</taxon>
        <taxon>Smittium</taxon>
    </lineage>
</organism>
<accession>A0A2T9Y9T6</accession>
<dbReference type="InterPro" id="IPR019335">
    <property type="entry name" value="COG7"/>
</dbReference>
<reference evidence="10 11" key="1">
    <citation type="journal article" date="2018" name="MBio">
        <title>Comparative Genomics Reveals the Core Gene Toolbox for the Fungus-Insect Symbiosis.</title>
        <authorList>
            <person name="Wang Y."/>
            <person name="Stata M."/>
            <person name="Wang W."/>
            <person name="Stajich J.E."/>
            <person name="White M.M."/>
            <person name="Moncalvo J.M."/>
        </authorList>
    </citation>
    <scope>NUCLEOTIDE SEQUENCE [LARGE SCALE GENOMIC DNA]</scope>
    <source>
        <strain evidence="10 11">SWE-8-4</strain>
    </source>
</reference>
<dbReference type="PANTHER" id="PTHR21443:SF0">
    <property type="entry name" value="CONSERVED OLIGOMERIC GOLGI COMPLEX SUBUNIT 7"/>
    <property type="match status" value="1"/>
</dbReference>
<dbReference type="GO" id="GO:0007030">
    <property type="term" value="P:Golgi organization"/>
    <property type="evidence" value="ECO:0007669"/>
    <property type="project" value="TreeGrafter"/>
</dbReference>
<gene>
    <name evidence="10" type="ORF">BB561_005539</name>
</gene>
<evidence type="ECO:0000256" key="9">
    <source>
        <dbReference type="SAM" id="Coils"/>
    </source>
</evidence>
<dbReference type="STRING" id="133385.A0A2T9Y9T6"/>
<keyword evidence="7" id="KW-0472">Membrane</keyword>
<protein>
    <recommendedName>
        <fullName evidence="3">Conserved oligomeric Golgi complex subunit 7</fullName>
    </recommendedName>
    <alternativeName>
        <fullName evidence="8">Component of oligomeric Golgi complex 7</fullName>
    </alternativeName>
</protein>
<comment type="caution">
    <text evidence="10">The sequence shown here is derived from an EMBL/GenBank/DDBJ whole genome shotgun (WGS) entry which is preliminary data.</text>
</comment>
<keyword evidence="11" id="KW-1185">Reference proteome</keyword>
<evidence type="ECO:0000256" key="7">
    <source>
        <dbReference type="ARBA" id="ARBA00023136"/>
    </source>
</evidence>
<evidence type="ECO:0000256" key="1">
    <source>
        <dbReference type="ARBA" id="ARBA00004395"/>
    </source>
</evidence>
<evidence type="ECO:0000256" key="8">
    <source>
        <dbReference type="ARBA" id="ARBA00031345"/>
    </source>
</evidence>
<comment type="subcellular location">
    <subcellularLocation>
        <location evidence="1">Golgi apparatus membrane</location>
        <topology evidence="1">Peripheral membrane protein</topology>
    </subcellularLocation>
</comment>
<evidence type="ECO:0000256" key="2">
    <source>
        <dbReference type="ARBA" id="ARBA00005831"/>
    </source>
</evidence>
<keyword evidence="4" id="KW-0813">Transport</keyword>
<dbReference type="GO" id="GO:0017119">
    <property type="term" value="C:Golgi transport complex"/>
    <property type="evidence" value="ECO:0007669"/>
    <property type="project" value="InterPro"/>
</dbReference>
<dbReference type="Proteomes" id="UP000245383">
    <property type="component" value="Unassembled WGS sequence"/>
</dbReference>
<evidence type="ECO:0000256" key="3">
    <source>
        <dbReference type="ARBA" id="ARBA00020984"/>
    </source>
</evidence>
<dbReference type="PANTHER" id="PTHR21443">
    <property type="entry name" value="CONSERVED OLIGOMERIC GOLGI COMPLEX COMPONENT 7"/>
    <property type="match status" value="1"/>
</dbReference>
<keyword evidence="9" id="KW-0175">Coiled coil</keyword>
<dbReference type="EMBL" id="MBFR01000339">
    <property type="protein sequence ID" value="PVU89103.1"/>
    <property type="molecule type" value="Genomic_DNA"/>
</dbReference>
<name>A0A2T9Y9T6_9FUNG</name>
<sequence>MEVNIHDFENENFDSTSWINSYFEKCNVKVETLANQIDTSTILFNQKDATKQDLQNDNPELFLKVSQNSIIDSTQELTELEKETTELTKKLHLLASEEQNSQDRIRIRLEKTVSYLNRDLDRLKFSLKNADTVIGRFEPKMQHYDTKTQDSLLEIAKIQLYRHRLYETQSVLSKIEKLTDLHITIEKLETEGELIIAFNKLDEGVNSIVQLNLLSELNLNSNLSIKTDLFETSSEKFEENIISKVKNFNEADFNNALKDLLEKYKSKQQELLIKLKEKLNDSLAQKNIEDCKVWIDFFQSSGNSELPRSSYIEKTGIMLTEIWDNSYNEVFSNKNDNNQVLDLNISEPYIRLKRFNKLLAEFFENLKNILHNEMEFCDNIGIQYHQSLIKEILELICERVGSKITENLIVLKQKDVSNIDEVLDQLINLYKIVTNFVLLSSQQFEDSFVLSGVGETENKVNDYHTSVKTDINFAYAYLLNPFIIIQNAYINCENQFLNSELEKNILQYILSNMEKEKNSSETVDLKNEHNEELIIKRIKRAQDQLNSLGENIIKHCFDCLKKSNNRSSILNHGFSTFNFMKIFDKYINELLDAYFKKILNTFKEYFICIPEKIEKWIENQDKSPLDQNINVVSESALWWSQIDLILVCISNLLLTLQKSLNFVVESITGMEKYLHSVYEFDSKEDKLVLKDAISIIQKPIVASPINSNQLVEMITSVNRILNSNEFDHQAREPNSIENFTAHINFIPNGGQINSINGKRLNNSHKSRLVCLLLPKTIEFLIDKSLSNLQNSMLTVLFGSQLEALKKIPTLNLWYKNQSNSGKSITKSSELDDYNKTNKKNSNELSTKILKIPQFSFSPSSNIRIVGEQILSLPMVLEQIELKNIIEVNANDLYNDKKNSSNDQYIKAALTGKNIISLPLIFIEFSSPNYNIENILNLMIGSEQTDDLAATRTWLLAISNTTLDVFIHYFNKIVKPLSENGKGQMKADMDYLQSIFMAMDIHLQEKFTSLKLD</sequence>
<comment type="similarity">
    <text evidence="2">Belongs to the COG7 family.</text>
</comment>
<keyword evidence="5" id="KW-0653">Protein transport</keyword>
<evidence type="ECO:0000256" key="6">
    <source>
        <dbReference type="ARBA" id="ARBA00023034"/>
    </source>
</evidence>
<dbReference type="OrthoDB" id="249612at2759"/>
<feature type="coiled-coil region" evidence="9">
    <location>
        <begin position="250"/>
        <end position="281"/>
    </location>
</feature>
<dbReference type="GO" id="GO:0006890">
    <property type="term" value="P:retrograde vesicle-mediated transport, Golgi to endoplasmic reticulum"/>
    <property type="evidence" value="ECO:0007669"/>
    <property type="project" value="TreeGrafter"/>
</dbReference>
<dbReference type="GO" id="GO:0006886">
    <property type="term" value="P:intracellular protein transport"/>
    <property type="evidence" value="ECO:0007669"/>
    <property type="project" value="InterPro"/>
</dbReference>
<dbReference type="AlphaFoldDB" id="A0A2T9Y9T6"/>
<dbReference type="GO" id="GO:0000139">
    <property type="term" value="C:Golgi membrane"/>
    <property type="evidence" value="ECO:0007669"/>
    <property type="project" value="UniProtKB-SubCell"/>
</dbReference>
<keyword evidence="6" id="KW-0333">Golgi apparatus</keyword>
<evidence type="ECO:0000313" key="11">
    <source>
        <dbReference type="Proteomes" id="UP000245383"/>
    </source>
</evidence>
<evidence type="ECO:0000256" key="4">
    <source>
        <dbReference type="ARBA" id="ARBA00022448"/>
    </source>
</evidence>
<evidence type="ECO:0000313" key="10">
    <source>
        <dbReference type="EMBL" id="PVU89103.1"/>
    </source>
</evidence>
<proteinExistence type="inferred from homology"/>
<feature type="coiled-coil region" evidence="9">
    <location>
        <begin position="63"/>
        <end position="97"/>
    </location>
</feature>